<feature type="signal peptide" evidence="1">
    <location>
        <begin position="1"/>
        <end position="22"/>
    </location>
</feature>
<feature type="chain" id="PRO_5040779474" description="DUF4189 domain-containing protein" evidence="1">
    <location>
        <begin position="23"/>
        <end position="128"/>
    </location>
</feature>
<dbReference type="Proteomes" id="UP001143370">
    <property type="component" value="Unassembled WGS sequence"/>
</dbReference>
<dbReference type="AlphaFoldDB" id="A0A9W6MYJ9"/>
<reference evidence="3" key="2">
    <citation type="submission" date="2023-01" db="EMBL/GenBank/DDBJ databases">
        <authorList>
            <person name="Sun Q."/>
            <person name="Evtushenko L."/>
        </authorList>
    </citation>
    <scope>NUCLEOTIDE SEQUENCE</scope>
    <source>
        <strain evidence="3">VKM B-2484</strain>
    </source>
</reference>
<protein>
    <recommendedName>
        <fullName evidence="2">DUF4189 domain-containing protein</fullName>
    </recommendedName>
</protein>
<comment type="caution">
    <text evidence="3">The sequence shown here is derived from an EMBL/GenBank/DDBJ whole genome shotgun (WGS) entry which is preliminary data.</text>
</comment>
<keyword evidence="4" id="KW-1185">Reference proteome</keyword>
<sequence>MRIRPVAALIALTLALSGQALADEATYVAAAYSKSTGTVGFAKGGSDAEVRAKAMSECQTGGATDCEVAMSGANMCVSLARATSRDRLGLASGTSRAQSQNGAIRECAATGAEGCNIHDTYCAPSSIL</sequence>
<evidence type="ECO:0000313" key="4">
    <source>
        <dbReference type="Proteomes" id="UP001143370"/>
    </source>
</evidence>
<reference evidence="3" key="1">
    <citation type="journal article" date="2014" name="Int. J. Syst. Evol. Microbiol.">
        <title>Complete genome sequence of Corynebacterium casei LMG S-19264T (=DSM 44701T), isolated from a smear-ripened cheese.</title>
        <authorList>
            <consortium name="US DOE Joint Genome Institute (JGI-PGF)"/>
            <person name="Walter F."/>
            <person name="Albersmeier A."/>
            <person name="Kalinowski J."/>
            <person name="Ruckert C."/>
        </authorList>
    </citation>
    <scope>NUCLEOTIDE SEQUENCE</scope>
    <source>
        <strain evidence="3">VKM B-2484</strain>
    </source>
</reference>
<evidence type="ECO:0000259" key="2">
    <source>
        <dbReference type="Pfam" id="PF13827"/>
    </source>
</evidence>
<evidence type="ECO:0000313" key="3">
    <source>
        <dbReference type="EMBL" id="GLK71035.1"/>
    </source>
</evidence>
<organism evidence="3 4">
    <name type="scientific">Ancylobacter dichloromethanicus</name>
    <dbReference type="NCBI Taxonomy" id="518825"/>
    <lineage>
        <taxon>Bacteria</taxon>
        <taxon>Pseudomonadati</taxon>
        <taxon>Pseudomonadota</taxon>
        <taxon>Alphaproteobacteria</taxon>
        <taxon>Hyphomicrobiales</taxon>
        <taxon>Xanthobacteraceae</taxon>
        <taxon>Ancylobacter</taxon>
    </lineage>
</organism>
<accession>A0A9W6MYJ9</accession>
<gene>
    <name evidence="3" type="ORF">GCM10017643_11500</name>
</gene>
<keyword evidence="1" id="KW-0732">Signal</keyword>
<evidence type="ECO:0000256" key="1">
    <source>
        <dbReference type="SAM" id="SignalP"/>
    </source>
</evidence>
<dbReference type="RefSeq" id="WP_213371918.1">
    <property type="nucleotide sequence ID" value="NZ_BSFJ01000005.1"/>
</dbReference>
<dbReference type="EMBL" id="BSFJ01000005">
    <property type="protein sequence ID" value="GLK71035.1"/>
    <property type="molecule type" value="Genomic_DNA"/>
</dbReference>
<dbReference type="InterPro" id="IPR025240">
    <property type="entry name" value="DUF4189"/>
</dbReference>
<dbReference type="Pfam" id="PF13827">
    <property type="entry name" value="DUF4189"/>
    <property type="match status" value="1"/>
</dbReference>
<proteinExistence type="predicted"/>
<name>A0A9W6MYJ9_9HYPH</name>
<feature type="domain" description="DUF4189" evidence="2">
    <location>
        <begin position="27"/>
        <end position="122"/>
    </location>
</feature>